<accession>A0A9Q3FW44</accession>
<proteinExistence type="predicted"/>
<evidence type="ECO:0000313" key="3">
    <source>
        <dbReference type="Proteomes" id="UP000765509"/>
    </source>
</evidence>
<dbReference type="AlphaFoldDB" id="A0A9Q3FW44"/>
<keyword evidence="3" id="KW-1185">Reference proteome</keyword>
<evidence type="ECO:0000313" key="2">
    <source>
        <dbReference type="EMBL" id="MBW0544993.1"/>
    </source>
</evidence>
<dbReference type="Proteomes" id="UP000765509">
    <property type="component" value="Unassembled WGS sequence"/>
</dbReference>
<comment type="caution">
    <text evidence="2">The sequence shown here is derived from an EMBL/GenBank/DDBJ whole genome shotgun (WGS) entry which is preliminary data.</text>
</comment>
<sequence>MLAIFGENKNVIEHHLKDTTEETLGDNSEVDQESDEVADYSSDAPGNCSDDADSVNSRARKILRKGVEMLLTQMVGIHTLLSWMERSPRVVNTEKVLQKGMLDKIQVLEVQEQKEIRLIELDYQREIFHDQGDMKAREDKENWELQEREMTYRQSLTRERLQHDIECQCAKIEIKREASIRAQVEVDESSRHHKMEMELKKEELIQNQMQME</sequence>
<name>A0A9Q3FW44_9BASI</name>
<protein>
    <submittedName>
        <fullName evidence="2">Uncharacterized protein</fullName>
    </submittedName>
</protein>
<gene>
    <name evidence="2" type="ORF">O181_084708</name>
</gene>
<dbReference type="EMBL" id="AVOT02049851">
    <property type="protein sequence ID" value="MBW0544993.1"/>
    <property type="molecule type" value="Genomic_DNA"/>
</dbReference>
<reference evidence="2" key="1">
    <citation type="submission" date="2021-03" db="EMBL/GenBank/DDBJ databases">
        <title>Draft genome sequence of rust myrtle Austropuccinia psidii MF-1, a brazilian biotype.</title>
        <authorList>
            <person name="Quecine M.C."/>
            <person name="Pachon D.M.R."/>
            <person name="Bonatelli M.L."/>
            <person name="Correr F.H."/>
            <person name="Franceschini L.M."/>
            <person name="Leite T.F."/>
            <person name="Margarido G.R.A."/>
            <person name="Almeida C.A."/>
            <person name="Ferrarezi J.A."/>
            <person name="Labate C.A."/>
        </authorList>
    </citation>
    <scope>NUCLEOTIDE SEQUENCE</scope>
    <source>
        <strain evidence="2">MF-1</strain>
    </source>
</reference>
<evidence type="ECO:0000256" key="1">
    <source>
        <dbReference type="SAM" id="MobiDB-lite"/>
    </source>
</evidence>
<feature type="compositionally biased region" description="Acidic residues" evidence="1">
    <location>
        <begin position="21"/>
        <end position="38"/>
    </location>
</feature>
<organism evidence="2 3">
    <name type="scientific">Austropuccinia psidii MF-1</name>
    <dbReference type="NCBI Taxonomy" id="1389203"/>
    <lineage>
        <taxon>Eukaryota</taxon>
        <taxon>Fungi</taxon>
        <taxon>Dikarya</taxon>
        <taxon>Basidiomycota</taxon>
        <taxon>Pucciniomycotina</taxon>
        <taxon>Pucciniomycetes</taxon>
        <taxon>Pucciniales</taxon>
        <taxon>Sphaerophragmiaceae</taxon>
        <taxon>Austropuccinia</taxon>
    </lineage>
</organism>
<feature type="region of interest" description="Disordered" evidence="1">
    <location>
        <begin position="18"/>
        <end position="54"/>
    </location>
</feature>